<evidence type="ECO:0000256" key="1">
    <source>
        <dbReference type="ARBA" id="ARBA00022679"/>
    </source>
</evidence>
<dbReference type="InterPro" id="IPR018357">
    <property type="entry name" value="Hexapep_transf_CS"/>
</dbReference>
<reference evidence="6 7" key="1">
    <citation type="submission" date="2016-11" db="EMBL/GenBank/DDBJ databases">
        <authorList>
            <person name="Jaros S."/>
            <person name="Januszkiewicz K."/>
            <person name="Wedrychowicz H."/>
        </authorList>
    </citation>
    <scope>NUCLEOTIDE SEQUENCE [LARGE SCALE GENOMIC DNA]</scope>
    <source>
        <strain evidence="6 7">DSM 14809</strain>
    </source>
</reference>
<keyword evidence="6" id="KW-0012">Acyltransferase</keyword>
<dbReference type="NCBIfam" id="TIGR03570">
    <property type="entry name" value="NeuD_NnaD"/>
    <property type="match status" value="1"/>
</dbReference>
<dbReference type="RefSeq" id="WP_072917829.1">
    <property type="nucleotide sequence ID" value="NZ_FQYQ01000015.1"/>
</dbReference>
<dbReference type="Proteomes" id="UP000184185">
    <property type="component" value="Unassembled WGS sequence"/>
</dbReference>
<feature type="domain" description="PglD N-terminal" evidence="5">
    <location>
        <begin position="5"/>
        <end position="82"/>
    </location>
</feature>
<keyword evidence="7" id="KW-1185">Reference proteome</keyword>
<sequence length="217" mass="23763">MILGVFGAGGNGKTVVDAAQIFWGNTSRWEKIIFIDDVVGEKEVYQHEVFTYEEMKEKYSPDKIEILISLGEPSARKHAYDMIKHDGYRLGQLITPGSVLPQNYSFGEGVIILEADINSDVTVGDNTFISAEAMIGHDTIIGNDCIIGPRAFIAGHCNIGNQVYIGPNASLRDRINIEDTAVVSIGAVVFKNVTSDSIAIGNPSRSMKKTDDYQVFK</sequence>
<dbReference type="GO" id="GO:0016746">
    <property type="term" value="F:acyltransferase activity"/>
    <property type="evidence" value="ECO:0007669"/>
    <property type="project" value="UniProtKB-KW"/>
</dbReference>
<dbReference type="AlphaFoldDB" id="A0A1M6I2G3"/>
<evidence type="ECO:0000259" key="5">
    <source>
        <dbReference type="Pfam" id="PF17836"/>
    </source>
</evidence>
<name>A0A1M6I2G3_PSEXY</name>
<accession>A0A1M6I2G3</accession>
<dbReference type="EMBL" id="FQYQ01000015">
    <property type="protein sequence ID" value="SHJ28648.1"/>
    <property type="molecule type" value="Genomic_DNA"/>
</dbReference>
<dbReference type="InterPro" id="IPR050179">
    <property type="entry name" value="Trans_hexapeptide_repeat"/>
</dbReference>
<dbReference type="PROSITE" id="PS00101">
    <property type="entry name" value="HEXAPEP_TRANSFERASES"/>
    <property type="match status" value="1"/>
</dbReference>
<keyword evidence="2" id="KW-0677">Repeat</keyword>
<evidence type="ECO:0000313" key="6">
    <source>
        <dbReference type="EMBL" id="SHJ28648.1"/>
    </source>
</evidence>
<proteinExistence type="predicted"/>
<feature type="binding site" evidence="4">
    <location>
        <position position="71"/>
    </location>
    <ligand>
        <name>substrate</name>
    </ligand>
</feature>
<dbReference type="Pfam" id="PF17836">
    <property type="entry name" value="PglD_N"/>
    <property type="match status" value="1"/>
</dbReference>
<evidence type="ECO:0000313" key="7">
    <source>
        <dbReference type="Proteomes" id="UP000184185"/>
    </source>
</evidence>
<dbReference type="OrthoDB" id="9801456at2"/>
<dbReference type="CDD" id="cd03360">
    <property type="entry name" value="LbH_AT_putative"/>
    <property type="match status" value="1"/>
</dbReference>
<evidence type="ECO:0000256" key="4">
    <source>
        <dbReference type="PIRSR" id="PIRSR620019-2"/>
    </source>
</evidence>
<dbReference type="InterPro" id="IPR041561">
    <property type="entry name" value="PglD_N"/>
</dbReference>
<gene>
    <name evidence="6" type="ORF">SAMN02745725_02191</name>
</gene>
<dbReference type="PANTHER" id="PTHR43300">
    <property type="entry name" value="ACETYLTRANSFERASE"/>
    <property type="match status" value="1"/>
</dbReference>
<dbReference type="Pfam" id="PF00132">
    <property type="entry name" value="Hexapep"/>
    <property type="match status" value="1"/>
</dbReference>
<keyword evidence="1 6" id="KW-0808">Transferase</keyword>
<feature type="site" description="Increases basicity of active site His" evidence="3">
    <location>
        <position position="138"/>
    </location>
</feature>
<dbReference type="SUPFAM" id="SSF51161">
    <property type="entry name" value="Trimeric LpxA-like enzymes"/>
    <property type="match status" value="1"/>
</dbReference>
<dbReference type="Gene3D" id="2.160.10.10">
    <property type="entry name" value="Hexapeptide repeat proteins"/>
    <property type="match status" value="1"/>
</dbReference>
<protein>
    <submittedName>
        <fullName evidence="6">Sugar O-acyltransferase, sialic acid O-acetyltransferase NeuD family</fullName>
    </submittedName>
</protein>
<evidence type="ECO:0000256" key="2">
    <source>
        <dbReference type="ARBA" id="ARBA00022737"/>
    </source>
</evidence>
<evidence type="ECO:0000256" key="3">
    <source>
        <dbReference type="PIRSR" id="PIRSR620019-1"/>
    </source>
</evidence>
<dbReference type="InterPro" id="IPR001451">
    <property type="entry name" value="Hexapep"/>
</dbReference>
<dbReference type="InterPro" id="IPR020019">
    <property type="entry name" value="AcTrfase_PglD-like"/>
</dbReference>
<dbReference type="InterPro" id="IPR011004">
    <property type="entry name" value="Trimer_LpxA-like_sf"/>
</dbReference>
<feature type="active site" description="Proton acceptor" evidence="3">
    <location>
        <position position="137"/>
    </location>
</feature>
<organism evidence="6 7">
    <name type="scientific">Pseudobutyrivibrio xylanivorans DSM 14809</name>
    <dbReference type="NCBI Taxonomy" id="1123012"/>
    <lineage>
        <taxon>Bacteria</taxon>
        <taxon>Bacillati</taxon>
        <taxon>Bacillota</taxon>
        <taxon>Clostridia</taxon>
        <taxon>Lachnospirales</taxon>
        <taxon>Lachnospiraceae</taxon>
        <taxon>Pseudobutyrivibrio</taxon>
    </lineage>
</organism>
<dbReference type="Gene3D" id="3.40.50.20">
    <property type="match status" value="1"/>
</dbReference>